<evidence type="ECO:0000313" key="5">
    <source>
        <dbReference type="Proteomes" id="UP001054252"/>
    </source>
</evidence>
<keyword evidence="5" id="KW-1185">Reference proteome</keyword>
<dbReference type="Pfam" id="PF16201">
    <property type="entry name" value="NopRA1"/>
    <property type="match status" value="1"/>
</dbReference>
<evidence type="ECO:0008006" key="6">
    <source>
        <dbReference type="Google" id="ProtNLM"/>
    </source>
</evidence>
<evidence type="ECO:0000259" key="3">
    <source>
        <dbReference type="Pfam" id="PF16201"/>
    </source>
</evidence>
<dbReference type="InterPro" id="IPR021714">
    <property type="entry name" value="URB1_N"/>
</dbReference>
<dbReference type="GO" id="GO:0000466">
    <property type="term" value="P:maturation of 5.8S rRNA from tricistronic rRNA transcript (SSU-rRNA, 5.8S rRNA, LSU-rRNA)"/>
    <property type="evidence" value="ECO:0007669"/>
    <property type="project" value="TreeGrafter"/>
</dbReference>
<evidence type="ECO:0000259" key="2">
    <source>
        <dbReference type="Pfam" id="PF11707"/>
    </source>
</evidence>
<dbReference type="InterPro" id="IPR039844">
    <property type="entry name" value="URB1"/>
</dbReference>
<evidence type="ECO:0000313" key="4">
    <source>
        <dbReference type="EMBL" id="GKV36179.1"/>
    </source>
</evidence>
<organism evidence="4 5">
    <name type="scientific">Rubroshorea leprosula</name>
    <dbReference type="NCBI Taxonomy" id="152421"/>
    <lineage>
        <taxon>Eukaryota</taxon>
        <taxon>Viridiplantae</taxon>
        <taxon>Streptophyta</taxon>
        <taxon>Embryophyta</taxon>
        <taxon>Tracheophyta</taxon>
        <taxon>Spermatophyta</taxon>
        <taxon>Magnoliopsida</taxon>
        <taxon>eudicotyledons</taxon>
        <taxon>Gunneridae</taxon>
        <taxon>Pentapetalae</taxon>
        <taxon>rosids</taxon>
        <taxon>malvids</taxon>
        <taxon>Malvales</taxon>
        <taxon>Dipterocarpaceae</taxon>
        <taxon>Rubroshorea</taxon>
    </lineage>
</organism>
<feature type="domain" description="URB1 C-terminal" evidence="3">
    <location>
        <begin position="2009"/>
        <end position="2199"/>
    </location>
</feature>
<dbReference type="GO" id="GO:0000463">
    <property type="term" value="P:maturation of LSU-rRNA from tricistronic rRNA transcript (SSU-rRNA, 5.8S rRNA, LSU-rRNA)"/>
    <property type="evidence" value="ECO:0007669"/>
    <property type="project" value="TreeGrafter"/>
</dbReference>
<dbReference type="Pfam" id="PF11707">
    <property type="entry name" value="Npa1"/>
    <property type="match status" value="1"/>
</dbReference>
<accession>A0AAV5LGA8</accession>
<evidence type="ECO:0000256" key="1">
    <source>
        <dbReference type="SAM" id="MobiDB-lite"/>
    </source>
</evidence>
<dbReference type="Proteomes" id="UP001054252">
    <property type="component" value="Unassembled WGS sequence"/>
</dbReference>
<dbReference type="PANTHER" id="PTHR13500">
    <property type="entry name" value="NUCLEOLAR PRERIBOSOMAL-ASSOCIATED PROTEIN 1"/>
    <property type="match status" value="1"/>
</dbReference>
<sequence length="2483" mass="279948">MEELGSDSDVQVGVGEDDGEAEEVHKGTAFEAPLEAKLRELLQKINSMEIKLCSHAAKEFIRLLKGDAGGELLNLYVQTSPKLSELLDAWKLRQGKPGISYIFSLISAILSHTDGKYVQLGKERTGTSRHLDKFARGVVDEKLDDVYKELNSKEGKRQNAALLLLASVVRRGSSLASDVAKKFNFKLQGFCQLADFKKKQNEKKKHSSRKSFVGFAMSFLEVGKPGLIRWILQQKEMFSGVLRGLGNDDDETITYILTTLRDRVLTEESLVSPGLRSVLFGSATLEQLVNICAKEDSASTSDLAYSVLVMVCTDPCNGLMPDLGRYPNPLKGNPKRLLGHILMSFRTTLKIMHHLIANLVSSVGVGHPFSFLDSKIHDPPSFDSEDVQSIMSCICPRPFSRSMINKGLLHSDFLVKHGTLRLLWEVLKLLDSFIGSLSQNSPSGNQMQKGWTSLHQEIQNEVRIMLPDAQVLLTLLSSLGSNTKTHDSCLKRKVDLENFSEQISKNSKKMKTVIPKEDTDIIVCGISSAPDITLPGDLTAADTGVMDESDREKEFLNAISEIWDSDLCSNPFTTLNDADMYLYSRLLDALKMYLRAMPTILEGSFDFFMNLLSNPLALTRDLQLSLLSLLTEYIGWSSRSDNPIKTPPFMYKHLQPFIHLLIFSPNSDIMDQAYNLAGAAMLSTGAFDRNPYEIDAWFLFLPGYGRNKLSLEDKELEVLQSLSPVVISFLCDAISTVGNNLFKYWDIVRNYICGLKDFKGLSLDFSPLVICVLQKCLRVLNSESGTFSLFDKSMISLYVCNTLKFLLQTQVDARLLSALIESILSEGLGSRSVVSDSGHFLCEWRPLNNFLLFSQSVLRQQTCCLLPVDVKAMPADGSFSNMLGEVENFQRNEHEGELTGVAKAFYSAMSCARPDEVLNNFPLAIAISQKLLGAIGLPLSSIIFSEQNFMACLSILWPEVFLPGLEMASSMICHEPNEDNVHEILLNHSLFADEMICNIDPDKIQTAAASFSLFLKETPFHKLFPAIINVDILHLLHSSKLQDFLLAKLSDRRKSSLISLLQNLSFVLFWFYQLRLLYKSKSLAELEDLSQICLVLVKQILSELLALKPKIECSVTVGVPLPAETIGKVAETIFCHPAVMSVLSCPLNSNEKLTTTSFEDNLETFLSLSRQRVHKLDLHVLDMLAATLNYLLSQSSSKYLALEDGATNMALAKSFSALAQRIFLELRNKFDLCIASEDFLPLLPAFYTIHALIQFISPFELLEVVHWIFGRVKLNELDVKQSSMVTALSIAFCMADGAFEMLSTYLWQPVAEKAFYDLLWEMTEKTFNVDLIEDICVQLCKFACDFKLHFADICLLNALNALKGQKGFHLSDHLSSIVISRILMSIPIQMVSHCICQTNMTKAKLLLVLIELSPLHMSVFGQVFACISNGRSIPLGSLMEDITGISFSDEDFMMLLPAALSYVNATFLKFGKHHYKHFDSIASFYSRMLLNGFLHWKSFVSGYLFQEEYGKFFPSSAEELFNLIEGSLLGKAICVLRYHFSLNGDSFKMKERLQLFNSIFPSSAAHEELLDCDLNKMDFCSVNQSLNLINKVVAKISFCRMLLFAEDDKSRSFSKEADEGLNTFSVKTGSNKGNSSRMRFMNILVGTWQWMVKKLSSDWDSSIYKTGKGEDCLWLCKCLEVFILRSIYELTMKMRSHLVQLQSIPFLEQLMRSALLYRFEDPTTVRMLRHILALLFEGKFSHILFLQLLLAHSQFAPLICSISKSYSSEAGSFFKSMSSILRFLVMPHLTSDANDGKDGKEAAETYAKQLEIVKLLRTLFKSRSLNSDVNSKDAIGINLRELHSLLLFSYGATLSEIDIEMSNLMNKIELIDEFECEKTAELDYLWGSAALKVRKERALEQDTPDCVMTDSEAVEEHRRIQFRENLQVDPKVCAMTVLYFPYERTSTGDGDPLSLNELQTDDFKDFSKPRFADAGNVQRYDPIFMLRFSIHCLSSGYIEPAEFAGLGLLAIAFVSMSSPDLVMRKLGYETLGRFKSNLEKYQKKKDLMHLRLLLTYMQNGIEEPWQKIPSVVALFAAEASLILLDPLHDHYTVLSKLLTHSSRVNMKQIPFFKEFFHSSSINFRKERLWILRLAYVGLNLDDDAQIYIKNSIIETLMSFYTSSYSDNELKELILEVVKKSVKLPKMANYLVEHCGLFSWLSSILSVYSKVLFEDEKKFFLARLTVVVEVVSVVISLRSITEWLQRFALEQLMELSCHLYKLLQRMNLANDSVALVNPILEILSSTLTLSQKREMCQPHFTLALEGLILIYQAVNVHNTAKFIANAVLGLKAILMSMAPVGIFHMSQEKVSSFLSWAISTALVSEPKTMLQCNLDDTLHQESLTSKLLHWLVALVIHGKLSWKLNDFNAKFSEGSKSRTLESLLECVEKRSEEINKFDCGEILAANIYHLHQYLGVNCRFLPSVVSALCLLLFSDDSNFAGMLL</sequence>
<comment type="caution">
    <text evidence="4">The sequence shown here is derived from an EMBL/GenBank/DDBJ whole genome shotgun (WGS) entry which is preliminary data.</text>
</comment>
<feature type="domain" description="URB1 N-terminal" evidence="2">
    <location>
        <begin position="84"/>
        <end position="359"/>
    </location>
</feature>
<feature type="region of interest" description="Disordered" evidence="1">
    <location>
        <begin position="1"/>
        <end position="22"/>
    </location>
</feature>
<gene>
    <name evidence="4" type="ORF">SLEP1_g44339</name>
</gene>
<dbReference type="PANTHER" id="PTHR13500:SF0">
    <property type="entry name" value="NUCLEOLAR PRE-RIBOSOMAL-ASSOCIATED PROTEIN 1"/>
    <property type="match status" value="1"/>
</dbReference>
<dbReference type="GO" id="GO:0005730">
    <property type="term" value="C:nucleolus"/>
    <property type="evidence" value="ECO:0007669"/>
    <property type="project" value="TreeGrafter"/>
</dbReference>
<name>A0AAV5LGA8_9ROSI</name>
<dbReference type="EMBL" id="BPVZ01000115">
    <property type="protein sequence ID" value="GKV36179.1"/>
    <property type="molecule type" value="Genomic_DNA"/>
</dbReference>
<proteinExistence type="predicted"/>
<reference evidence="4 5" key="1">
    <citation type="journal article" date="2021" name="Commun. Biol.">
        <title>The genome of Shorea leprosula (Dipterocarpaceae) highlights the ecological relevance of drought in aseasonal tropical rainforests.</title>
        <authorList>
            <person name="Ng K.K.S."/>
            <person name="Kobayashi M.J."/>
            <person name="Fawcett J.A."/>
            <person name="Hatakeyama M."/>
            <person name="Paape T."/>
            <person name="Ng C.H."/>
            <person name="Ang C.C."/>
            <person name="Tnah L.H."/>
            <person name="Lee C.T."/>
            <person name="Nishiyama T."/>
            <person name="Sese J."/>
            <person name="O'Brien M.J."/>
            <person name="Copetti D."/>
            <person name="Mohd Noor M.I."/>
            <person name="Ong R.C."/>
            <person name="Putra M."/>
            <person name="Sireger I.Z."/>
            <person name="Indrioko S."/>
            <person name="Kosugi Y."/>
            <person name="Izuno A."/>
            <person name="Isagi Y."/>
            <person name="Lee S.L."/>
            <person name="Shimizu K.K."/>
        </authorList>
    </citation>
    <scope>NUCLEOTIDE SEQUENCE [LARGE SCALE GENOMIC DNA]</scope>
    <source>
        <strain evidence="4">214</strain>
    </source>
</reference>
<dbReference type="InterPro" id="IPR032436">
    <property type="entry name" value="URB1_C"/>
</dbReference>
<protein>
    <recommendedName>
        <fullName evidence="6">Nucleolar pre-ribosomal-associated protein 1</fullName>
    </recommendedName>
</protein>